<feature type="domain" description="ABC transmembrane type-1" evidence="8">
    <location>
        <begin position="86"/>
        <end position="302"/>
    </location>
</feature>
<dbReference type="PANTHER" id="PTHR43227">
    <property type="entry name" value="BLL4140 PROTEIN"/>
    <property type="match status" value="1"/>
</dbReference>
<keyword evidence="6 7" id="KW-0472">Membrane</keyword>
<evidence type="ECO:0000313" key="9">
    <source>
        <dbReference type="EMBL" id="MFC5401669.1"/>
    </source>
</evidence>
<dbReference type="InterPro" id="IPR035906">
    <property type="entry name" value="MetI-like_sf"/>
</dbReference>
<keyword evidence="3" id="KW-1003">Cell membrane</keyword>
<feature type="transmembrane region" description="Helical" evidence="7">
    <location>
        <begin position="131"/>
        <end position="156"/>
    </location>
</feature>
<keyword evidence="10" id="KW-1185">Reference proteome</keyword>
<evidence type="ECO:0000256" key="6">
    <source>
        <dbReference type="ARBA" id="ARBA00023136"/>
    </source>
</evidence>
<keyword evidence="4 7" id="KW-0812">Transmembrane</keyword>
<keyword evidence="5 7" id="KW-1133">Transmembrane helix</keyword>
<evidence type="ECO:0000313" key="10">
    <source>
        <dbReference type="Proteomes" id="UP001596113"/>
    </source>
</evidence>
<feature type="transmembrane region" description="Helical" evidence="7">
    <location>
        <begin position="281"/>
        <end position="305"/>
    </location>
</feature>
<dbReference type="PROSITE" id="PS50928">
    <property type="entry name" value="ABC_TM1"/>
    <property type="match status" value="1"/>
</dbReference>
<accession>A0ABW0HKW2</accession>
<dbReference type="RefSeq" id="WP_378129450.1">
    <property type="nucleotide sequence ID" value="NZ_JBHSMI010000005.1"/>
</dbReference>
<dbReference type="InterPro" id="IPR050809">
    <property type="entry name" value="UgpAE/MalFG_permease"/>
</dbReference>
<comment type="subcellular location">
    <subcellularLocation>
        <location evidence="1 7">Cell membrane</location>
        <topology evidence="1 7">Multi-pass membrane protein</topology>
    </subcellularLocation>
</comment>
<comment type="similarity">
    <text evidence="7">Belongs to the binding-protein-dependent transport system permease family.</text>
</comment>
<dbReference type="SUPFAM" id="SSF161098">
    <property type="entry name" value="MetI-like"/>
    <property type="match status" value="1"/>
</dbReference>
<evidence type="ECO:0000256" key="4">
    <source>
        <dbReference type="ARBA" id="ARBA00022692"/>
    </source>
</evidence>
<dbReference type="CDD" id="cd06261">
    <property type="entry name" value="TM_PBP2"/>
    <property type="match status" value="1"/>
</dbReference>
<feature type="transmembrane region" description="Helical" evidence="7">
    <location>
        <begin position="176"/>
        <end position="200"/>
    </location>
</feature>
<dbReference type="Pfam" id="PF00528">
    <property type="entry name" value="BPD_transp_1"/>
    <property type="match status" value="1"/>
</dbReference>
<evidence type="ECO:0000259" key="8">
    <source>
        <dbReference type="PROSITE" id="PS50928"/>
    </source>
</evidence>
<name>A0ABW0HKW2_9BACL</name>
<dbReference type="Proteomes" id="UP001596113">
    <property type="component" value="Unassembled WGS sequence"/>
</dbReference>
<dbReference type="PANTHER" id="PTHR43227:SF11">
    <property type="entry name" value="BLL4140 PROTEIN"/>
    <property type="match status" value="1"/>
</dbReference>
<evidence type="ECO:0000256" key="2">
    <source>
        <dbReference type="ARBA" id="ARBA00022448"/>
    </source>
</evidence>
<evidence type="ECO:0000256" key="5">
    <source>
        <dbReference type="ARBA" id="ARBA00022989"/>
    </source>
</evidence>
<gene>
    <name evidence="9" type="ORF">ACFPOF_02895</name>
</gene>
<feature type="transmembrane region" description="Helical" evidence="7">
    <location>
        <begin position="221"/>
        <end position="241"/>
    </location>
</feature>
<feature type="transmembrane region" description="Helical" evidence="7">
    <location>
        <begin position="90"/>
        <end position="110"/>
    </location>
</feature>
<keyword evidence="2 7" id="KW-0813">Transport</keyword>
<dbReference type="EMBL" id="JBHSMI010000005">
    <property type="protein sequence ID" value="MFC5401669.1"/>
    <property type="molecule type" value="Genomic_DNA"/>
</dbReference>
<evidence type="ECO:0000256" key="3">
    <source>
        <dbReference type="ARBA" id="ARBA00022475"/>
    </source>
</evidence>
<dbReference type="Gene3D" id="1.10.3720.10">
    <property type="entry name" value="MetI-like"/>
    <property type="match status" value="1"/>
</dbReference>
<evidence type="ECO:0000256" key="7">
    <source>
        <dbReference type="RuleBase" id="RU363032"/>
    </source>
</evidence>
<reference evidence="10" key="1">
    <citation type="journal article" date="2019" name="Int. J. Syst. Evol. Microbiol.">
        <title>The Global Catalogue of Microorganisms (GCM) 10K type strain sequencing project: providing services to taxonomists for standard genome sequencing and annotation.</title>
        <authorList>
            <consortium name="The Broad Institute Genomics Platform"/>
            <consortium name="The Broad Institute Genome Sequencing Center for Infectious Disease"/>
            <person name="Wu L."/>
            <person name="Ma J."/>
        </authorList>
    </citation>
    <scope>NUCLEOTIDE SEQUENCE [LARGE SCALE GENOMIC DNA]</scope>
    <source>
        <strain evidence="10">CGMCC 1.18575</strain>
    </source>
</reference>
<protein>
    <submittedName>
        <fullName evidence="9">ABC transporter permease subunit</fullName>
    </submittedName>
</protein>
<comment type="caution">
    <text evidence="9">The sequence shown here is derived from an EMBL/GenBank/DDBJ whole genome shotgun (WGS) entry which is preliminary data.</text>
</comment>
<dbReference type="InterPro" id="IPR000515">
    <property type="entry name" value="MetI-like"/>
</dbReference>
<sequence length="315" mass="35558">MTSLTRTPRARKYRSGSYKSKRGLQYFLYALPFVAFVFAFAYVPLFGWIYAFFNYKPALSMGQMDFVGMDNFVKLYRDREVVAQVLTNTLAISFISLLFTPLPVIMAVLLNEIGSGKFRRIVQTTTTLPNFISWIVVFSLSYALFSTNGGLVYELLGKLGVPIPMIGVLGSNEWAWMFQVLLGIWKSLGWGMIIYIAGIAGIDSELYEASRIDGANRFQSILHITLPGLAPTFFVLLLLQISNLLNNGFEQFFVFYNSLVSEKLNVLDYYVYSSAFRAYDYSYSTVLGMLKTFVSVLLLFGANLVSKKLRGESLV</sequence>
<evidence type="ECO:0000256" key="1">
    <source>
        <dbReference type="ARBA" id="ARBA00004651"/>
    </source>
</evidence>
<feature type="transmembrane region" description="Helical" evidence="7">
    <location>
        <begin position="26"/>
        <end position="53"/>
    </location>
</feature>
<proteinExistence type="inferred from homology"/>
<organism evidence="9 10">
    <name type="scientific">Cohnella soli</name>
    <dbReference type="NCBI Taxonomy" id="425005"/>
    <lineage>
        <taxon>Bacteria</taxon>
        <taxon>Bacillati</taxon>
        <taxon>Bacillota</taxon>
        <taxon>Bacilli</taxon>
        <taxon>Bacillales</taxon>
        <taxon>Paenibacillaceae</taxon>
        <taxon>Cohnella</taxon>
    </lineage>
</organism>